<accession>A0A1X7SYA1</accession>
<evidence type="ECO:0000256" key="1">
    <source>
        <dbReference type="SAM" id="MobiDB-lite"/>
    </source>
</evidence>
<proteinExistence type="predicted"/>
<feature type="compositionally biased region" description="Polar residues" evidence="1">
    <location>
        <begin position="380"/>
        <end position="389"/>
    </location>
</feature>
<name>A0A1X7SYA1_AMPQE</name>
<feature type="compositionally biased region" description="Low complexity" evidence="1">
    <location>
        <begin position="285"/>
        <end position="302"/>
    </location>
</feature>
<protein>
    <submittedName>
        <fullName evidence="2">Uncharacterized protein</fullName>
    </submittedName>
</protein>
<feature type="compositionally biased region" description="Low complexity" evidence="1">
    <location>
        <begin position="413"/>
        <end position="431"/>
    </location>
</feature>
<dbReference type="EnsemblMetazoa" id="Aqu2.1.07142_001">
    <property type="protein sequence ID" value="Aqu2.1.07142_001"/>
    <property type="gene ID" value="Aqu2.1.07142"/>
</dbReference>
<feature type="compositionally biased region" description="Polar residues" evidence="1">
    <location>
        <begin position="398"/>
        <end position="407"/>
    </location>
</feature>
<feature type="region of interest" description="Disordered" evidence="1">
    <location>
        <begin position="285"/>
        <end position="328"/>
    </location>
</feature>
<sequence>MVSRVMELLYIRNRLTTGCTRCCLEAQSIEIISLKESLAALSSQLNSLQETLSSRSQPIEALSTEIIQIKNRLEEAPSFPPSIHISHSSPTSGVAPQTNVPGTVGKKAIPSVTDRKYNIVVFGITEPSQGTPRVTRINSDIERVTEELTQLATTSGFSFQVRDCHRLGQYRPNSTKSRPLLVTLSSTIQVSNILSNCHHLSGVVSVRPDLSASERRERGILMKERWKLVNADIDRRSIKVKGSGLYVSGNLTGKVLNGVFQVTQGLGAKAPQLYSILNNQNQSISVNSNSTSDQSDIIQQNSQDRDASVSRSLLPQSGTGGTLLQNSQDQGASVARSLLLQSDTDKHQSSQDRGASAPQSLLSHSDSSVDSSHQSSQDQGASLSQSLLSHSDAVRGPFSSTGITSQMGLAAYSGRSDQTGGSTTSTSGLSS</sequence>
<organism evidence="2">
    <name type="scientific">Amphimedon queenslandica</name>
    <name type="common">Sponge</name>
    <dbReference type="NCBI Taxonomy" id="400682"/>
    <lineage>
        <taxon>Eukaryota</taxon>
        <taxon>Metazoa</taxon>
        <taxon>Porifera</taxon>
        <taxon>Demospongiae</taxon>
        <taxon>Heteroscleromorpha</taxon>
        <taxon>Haplosclerida</taxon>
        <taxon>Niphatidae</taxon>
        <taxon>Amphimedon</taxon>
    </lineage>
</organism>
<feature type="compositionally biased region" description="Low complexity" evidence="1">
    <location>
        <begin position="359"/>
        <end position="379"/>
    </location>
</feature>
<feature type="region of interest" description="Disordered" evidence="1">
    <location>
        <begin position="342"/>
        <end position="431"/>
    </location>
</feature>
<dbReference type="eggNOG" id="ENOG502TF94">
    <property type="taxonomic scope" value="Eukaryota"/>
</dbReference>
<evidence type="ECO:0000313" key="2">
    <source>
        <dbReference type="EnsemblMetazoa" id="Aqu2.1.07142_001"/>
    </source>
</evidence>
<feature type="compositionally biased region" description="Polar residues" evidence="1">
    <location>
        <begin position="309"/>
        <end position="328"/>
    </location>
</feature>
<reference evidence="2" key="1">
    <citation type="submission" date="2017-05" db="UniProtKB">
        <authorList>
            <consortium name="EnsemblMetazoa"/>
        </authorList>
    </citation>
    <scope>IDENTIFICATION</scope>
</reference>
<dbReference type="AlphaFoldDB" id="A0A1X7SYA1"/>
<dbReference type="OrthoDB" id="7477315at2759"/>
<dbReference type="InParanoid" id="A0A1X7SYA1"/>